<keyword evidence="4" id="KW-1185">Reference proteome</keyword>
<evidence type="ECO:0000313" key="2">
    <source>
        <dbReference type="EMBL" id="PXV86251.1"/>
    </source>
</evidence>
<feature type="transmembrane region" description="Helical" evidence="1">
    <location>
        <begin position="62"/>
        <end position="82"/>
    </location>
</feature>
<protein>
    <submittedName>
        <fullName evidence="2">Uncharacterized protein</fullName>
    </submittedName>
</protein>
<sequence>MEFEILVDQNDKRYKKNYKLSIDYRIKAHKVIGKIFIRLLNIQCVLLALLSLLLLILRPQDYIHPLLYLMWAFFWSLTPKVLRSITYVKNKKKLTCIIKMKFLQHELISLFPNGEMKIIYNRIKKLVVTDKFLLLYPILSSDRKKRRKQFEFYIPTYVFNNQQLELLKEWINNDIAK</sequence>
<proteinExistence type="predicted"/>
<evidence type="ECO:0000313" key="3">
    <source>
        <dbReference type="EMBL" id="RDY31576.1"/>
    </source>
</evidence>
<keyword evidence="1" id="KW-1133">Transmembrane helix</keyword>
<evidence type="ECO:0000313" key="4">
    <source>
        <dbReference type="Proteomes" id="UP000216411"/>
    </source>
</evidence>
<name>A0A255IGE8_9FIRM</name>
<feature type="transmembrane region" description="Helical" evidence="1">
    <location>
        <begin position="35"/>
        <end position="56"/>
    </location>
</feature>
<dbReference type="Proteomes" id="UP000216411">
    <property type="component" value="Unassembled WGS sequence"/>
</dbReference>
<evidence type="ECO:0000256" key="1">
    <source>
        <dbReference type="SAM" id="Phobius"/>
    </source>
</evidence>
<accession>A0A255IGE8</accession>
<gene>
    <name evidence="2" type="ORF">C8E03_11336</name>
    <name evidence="3" type="ORF">CG710_008920</name>
</gene>
<dbReference type="AlphaFoldDB" id="A0A255IGE8"/>
<dbReference type="RefSeq" id="WP_094377372.1">
    <property type="nucleotide sequence ID" value="NZ_NOKA02000013.1"/>
</dbReference>
<evidence type="ECO:0000313" key="5">
    <source>
        <dbReference type="Proteomes" id="UP000247523"/>
    </source>
</evidence>
<keyword evidence="1" id="KW-0812">Transmembrane</keyword>
<reference evidence="2 5" key="2">
    <citation type="submission" date="2018-05" db="EMBL/GenBank/DDBJ databases">
        <title>Genomic Encyclopedia of Type Strains, Phase IV (KMG-IV): sequencing the most valuable type-strain genomes for metagenomic binning, comparative biology and taxonomic classification.</title>
        <authorList>
            <person name="Goeker M."/>
        </authorList>
    </citation>
    <scope>NUCLEOTIDE SEQUENCE [LARGE SCALE GENOMIC DNA]</scope>
    <source>
        <strain evidence="2 5">DSM 28816</strain>
    </source>
</reference>
<reference evidence="3" key="3">
    <citation type="submission" date="2018-07" db="EMBL/GenBank/DDBJ databases">
        <authorList>
            <person name="Quirk P.G."/>
            <person name="Krulwich T.A."/>
        </authorList>
    </citation>
    <scope>NUCLEOTIDE SEQUENCE</scope>
    <source>
        <strain evidence="3">CCRI-19302</strain>
    </source>
</reference>
<dbReference type="Proteomes" id="UP000247523">
    <property type="component" value="Unassembled WGS sequence"/>
</dbReference>
<keyword evidence="1" id="KW-0472">Membrane</keyword>
<dbReference type="EMBL" id="QICS01000013">
    <property type="protein sequence ID" value="PXV86251.1"/>
    <property type="molecule type" value="Genomic_DNA"/>
</dbReference>
<organism evidence="2 5">
    <name type="scientific">Lachnotalea glycerini</name>
    <dbReference type="NCBI Taxonomy" id="1763509"/>
    <lineage>
        <taxon>Bacteria</taxon>
        <taxon>Bacillati</taxon>
        <taxon>Bacillota</taxon>
        <taxon>Clostridia</taxon>
        <taxon>Lachnospirales</taxon>
        <taxon>Lachnospiraceae</taxon>
        <taxon>Lachnotalea</taxon>
    </lineage>
</organism>
<comment type="caution">
    <text evidence="2">The sequence shown here is derived from an EMBL/GenBank/DDBJ whole genome shotgun (WGS) entry which is preliminary data.</text>
</comment>
<dbReference type="EMBL" id="NOKA02000013">
    <property type="protein sequence ID" value="RDY31576.1"/>
    <property type="molecule type" value="Genomic_DNA"/>
</dbReference>
<reference evidence="3 4" key="1">
    <citation type="journal article" date="2017" name="Genome Announc.">
        <title>Draft Genome Sequence of a Sporulating and Motile Strain of Lachnotalea glycerini Isolated from Water in Quebec City, Canada.</title>
        <authorList>
            <person name="Maheux A.F."/>
            <person name="Boudreau D.K."/>
            <person name="Berube E."/>
            <person name="Boissinot M."/>
            <person name="Raymond F."/>
            <person name="Brodeur S."/>
            <person name="Corbeil J."/>
            <person name="Isabel S."/>
            <person name="Omar R.F."/>
            <person name="Bergeron M.G."/>
        </authorList>
    </citation>
    <scope>NUCLEOTIDE SEQUENCE [LARGE SCALE GENOMIC DNA]</scope>
    <source>
        <strain evidence="3 4">CCRI-19302</strain>
    </source>
</reference>